<reference evidence="1 2" key="1">
    <citation type="submission" date="2022-05" db="EMBL/GenBank/DDBJ databases">
        <title>Genome Resource of Streptomyces lavenduligriseus GA1-1, a Strain with Broad-Spectrum Antifungal Activity against Phytopathogenic Fungi.</title>
        <authorList>
            <person name="Qi D."/>
        </authorList>
    </citation>
    <scope>NUCLEOTIDE SEQUENCE [LARGE SCALE GENOMIC DNA]</scope>
    <source>
        <strain evidence="1 2">GA1-1</strain>
    </source>
</reference>
<dbReference type="Pfam" id="PF19953">
    <property type="entry name" value="EACC1"/>
    <property type="match status" value="1"/>
</dbReference>
<comment type="caution">
    <text evidence="1">The sequence shown here is derived from an EMBL/GenBank/DDBJ whole genome shotgun (WGS) entry which is preliminary data.</text>
</comment>
<proteinExistence type="predicted"/>
<gene>
    <name evidence="1" type="ORF">M4438_29540</name>
</gene>
<evidence type="ECO:0000313" key="1">
    <source>
        <dbReference type="EMBL" id="MCL3997591.1"/>
    </source>
</evidence>
<sequence length="149" mass="16191">MDMRPHPRITISGERSMEIRLRVESAVRDEAEELTSALHDWLREDRDVGRHARIGRLTDPGPAPGGAMSADWFGWVQLVVGSGFSTAGLVYAHKAFRASLPRRQQSVSVVIERDGTRIVLRDASPEAAARIARILSGSGDDEEASGGSS</sequence>
<organism evidence="1 2">
    <name type="scientific">Streptomyces lavenduligriseus</name>
    <dbReference type="NCBI Taxonomy" id="67315"/>
    <lineage>
        <taxon>Bacteria</taxon>
        <taxon>Bacillati</taxon>
        <taxon>Actinomycetota</taxon>
        <taxon>Actinomycetes</taxon>
        <taxon>Kitasatosporales</taxon>
        <taxon>Streptomycetaceae</taxon>
        <taxon>Streptomyces</taxon>
    </lineage>
</organism>
<dbReference type="EMBL" id="JAMCCK010000046">
    <property type="protein sequence ID" value="MCL3997591.1"/>
    <property type="molecule type" value="Genomic_DNA"/>
</dbReference>
<protein>
    <submittedName>
        <fullName evidence="1">Uncharacterized protein</fullName>
    </submittedName>
</protein>
<dbReference type="Proteomes" id="UP001202052">
    <property type="component" value="Unassembled WGS sequence"/>
</dbReference>
<keyword evidence="2" id="KW-1185">Reference proteome</keyword>
<dbReference type="InterPro" id="IPR045428">
    <property type="entry name" value="EACC1"/>
</dbReference>
<accession>A0ABT0P2D5</accession>
<name>A0ABT0P2D5_9ACTN</name>
<evidence type="ECO:0000313" key="2">
    <source>
        <dbReference type="Proteomes" id="UP001202052"/>
    </source>
</evidence>